<proteinExistence type="predicted"/>
<dbReference type="AlphaFoldDB" id="A0A371DAJ9"/>
<feature type="non-terminal residue" evidence="1">
    <location>
        <position position="73"/>
    </location>
</feature>
<reference evidence="1 2" key="1">
    <citation type="journal article" date="2018" name="Biotechnol. Biofuels">
        <title>Integrative visual omics of the white-rot fungus Polyporus brumalis exposes the biotechnological potential of its oxidative enzymes for delignifying raw plant biomass.</title>
        <authorList>
            <person name="Miyauchi S."/>
            <person name="Rancon A."/>
            <person name="Drula E."/>
            <person name="Hage H."/>
            <person name="Chaduli D."/>
            <person name="Favel A."/>
            <person name="Grisel S."/>
            <person name="Henrissat B."/>
            <person name="Herpoel-Gimbert I."/>
            <person name="Ruiz-Duenas F.J."/>
            <person name="Chevret D."/>
            <person name="Hainaut M."/>
            <person name="Lin J."/>
            <person name="Wang M."/>
            <person name="Pangilinan J."/>
            <person name="Lipzen A."/>
            <person name="Lesage-Meessen L."/>
            <person name="Navarro D."/>
            <person name="Riley R."/>
            <person name="Grigoriev I.V."/>
            <person name="Zhou S."/>
            <person name="Raouche S."/>
            <person name="Rosso M.N."/>
        </authorList>
    </citation>
    <scope>NUCLEOTIDE SEQUENCE [LARGE SCALE GENOMIC DNA]</scope>
    <source>
        <strain evidence="1 2">BRFM 1820</strain>
    </source>
</reference>
<dbReference type="EMBL" id="KZ857404">
    <property type="protein sequence ID" value="RDX49550.1"/>
    <property type="molecule type" value="Genomic_DNA"/>
</dbReference>
<evidence type="ECO:0000313" key="2">
    <source>
        <dbReference type="Proteomes" id="UP000256964"/>
    </source>
</evidence>
<name>A0A371DAJ9_9APHY</name>
<accession>A0A371DAJ9</accession>
<dbReference type="Proteomes" id="UP000256964">
    <property type="component" value="Unassembled WGS sequence"/>
</dbReference>
<dbReference type="OrthoDB" id="2724167at2759"/>
<gene>
    <name evidence="1" type="ORF">OH76DRAFT_1324181</name>
</gene>
<organism evidence="1 2">
    <name type="scientific">Lentinus brumalis</name>
    <dbReference type="NCBI Taxonomy" id="2498619"/>
    <lineage>
        <taxon>Eukaryota</taxon>
        <taxon>Fungi</taxon>
        <taxon>Dikarya</taxon>
        <taxon>Basidiomycota</taxon>
        <taxon>Agaricomycotina</taxon>
        <taxon>Agaricomycetes</taxon>
        <taxon>Polyporales</taxon>
        <taxon>Polyporaceae</taxon>
        <taxon>Lentinus</taxon>
    </lineage>
</organism>
<feature type="non-terminal residue" evidence="1">
    <location>
        <position position="1"/>
    </location>
</feature>
<evidence type="ECO:0000313" key="1">
    <source>
        <dbReference type="EMBL" id="RDX49550.1"/>
    </source>
</evidence>
<protein>
    <submittedName>
        <fullName evidence="1">Uncharacterized protein</fullName>
    </submittedName>
</protein>
<sequence>PQTFTPVGILNSVTRLIVCGQHALLLADDIHFRNCLVTMRPKTTRSELPTRSTVRARINNEFVDLIDNIKASI</sequence>
<keyword evidence="2" id="KW-1185">Reference proteome</keyword>